<reference evidence="9 10" key="1">
    <citation type="submission" date="2018-12" db="EMBL/GenBank/DDBJ databases">
        <authorList>
            <consortium name="Pathogen Informatics"/>
        </authorList>
    </citation>
    <scope>NUCLEOTIDE SEQUENCE [LARGE SCALE GENOMIC DNA]</scope>
    <source>
        <strain evidence="9 10">NCTC7357</strain>
    </source>
</reference>
<dbReference type="SUPFAM" id="SSF55048">
    <property type="entry name" value="Probable ACP-binding domain of malonyl-CoA ACP transacylase"/>
    <property type="match status" value="1"/>
</dbReference>
<dbReference type="NCBIfam" id="TIGR00128">
    <property type="entry name" value="fabD"/>
    <property type="match status" value="1"/>
</dbReference>
<dbReference type="AlphaFoldDB" id="A0AAX3G445"/>
<dbReference type="PIRSF" id="PIRSF000446">
    <property type="entry name" value="Mct"/>
    <property type="match status" value="1"/>
</dbReference>
<dbReference type="InterPro" id="IPR050858">
    <property type="entry name" value="Mal-CoA-ACP_Trans/PKS_FabD"/>
</dbReference>
<dbReference type="SMART" id="SM00827">
    <property type="entry name" value="PKS_AT"/>
    <property type="match status" value="1"/>
</dbReference>
<evidence type="ECO:0000256" key="2">
    <source>
        <dbReference type="ARBA" id="ARBA00018953"/>
    </source>
</evidence>
<proteinExistence type="inferred from homology"/>
<dbReference type="InterPro" id="IPR016036">
    <property type="entry name" value="Malonyl_transacylase_ACP-bd"/>
</dbReference>
<dbReference type="SUPFAM" id="SSF52151">
    <property type="entry name" value="FabD/lysophospholipase-like"/>
    <property type="match status" value="1"/>
</dbReference>
<organism evidence="9 10">
    <name type="scientific">Pseudomonas chlororaphis</name>
    <dbReference type="NCBI Taxonomy" id="587753"/>
    <lineage>
        <taxon>Bacteria</taxon>
        <taxon>Pseudomonadati</taxon>
        <taxon>Pseudomonadota</taxon>
        <taxon>Gammaproteobacteria</taxon>
        <taxon>Pseudomonadales</taxon>
        <taxon>Pseudomonadaceae</taxon>
        <taxon>Pseudomonas</taxon>
    </lineage>
</organism>
<comment type="similarity">
    <text evidence="6">Belongs to the fabD family.</text>
</comment>
<dbReference type="InterPro" id="IPR001227">
    <property type="entry name" value="Ac_transferase_dom_sf"/>
</dbReference>
<evidence type="ECO:0000256" key="5">
    <source>
        <dbReference type="ARBA" id="ARBA00048462"/>
    </source>
</evidence>
<name>A0AAX3G445_9PSED</name>
<accession>A0AAX3G445</accession>
<dbReference type="Pfam" id="PF00698">
    <property type="entry name" value="Acyl_transf_1"/>
    <property type="match status" value="1"/>
</dbReference>
<dbReference type="Proteomes" id="UP000277437">
    <property type="component" value="Chromosome"/>
</dbReference>
<evidence type="ECO:0000256" key="1">
    <source>
        <dbReference type="ARBA" id="ARBA00013258"/>
    </source>
</evidence>
<keyword evidence="4 6" id="KW-0012">Acyltransferase</keyword>
<dbReference type="InterPro" id="IPR024925">
    <property type="entry name" value="Malonyl_CoA-ACP_transAc"/>
</dbReference>
<dbReference type="PANTHER" id="PTHR42681">
    <property type="entry name" value="MALONYL-COA-ACYL CARRIER PROTEIN TRANSACYLASE, MITOCHONDRIAL"/>
    <property type="match status" value="1"/>
</dbReference>
<evidence type="ECO:0000256" key="4">
    <source>
        <dbReference type="ARBA" id="ARBA00023315"/>
    </source>
</evidence>
<dbReference type="RefSeq" id="WP_164485757.1">
    <property type="nucleotide sequence ID" value="NZ_CP118137.1"/>
</dbReference>
<dbReference type="EC" id="2.3.1.39" evidence="1 6"/>
<dbReference type="GO" id="GO:0004314">
    <property type="term" value="F:[acyl-carrier-protein] S-malonyltransferase activity"/>
    <property type="evidence" value="ECO:0007669"/>
    <property type="project" value="UniProtKB-EC"/>
</dbReference>
<comment type="catalytic activity">
    <reaction evidence="5 6">
        <text>holo-[ACP] + malonyl-CoA = malonyl-[ACP] + CoA</text>
        <dbReference type="Rhea" id="RHEA:41792"/>
        <dbReference type="Rhea" id="RHEA-COMP:9623"/>
        <dbReference type="Rhea" id="RHEA-COMP:9685"/>
        <dbReference type="ChEBI" id="CHEBI:57287"/>
        <dbReference type="ChEBI" id="CHEBI:57384"/>
        <dbReference type="ChEBI" id="CHEBI:64479"/>
        <dbReference type="ChEBI" id="CHEBI:78449"/>
        <dbReference type="EC" id="2.3.1.39"/>
    </reaction>
</comment>
<dbReference type="EMBL" id="LR134334">
    <property type="protein sequence ID" value="VEF77473.1"/>
    <property type="molecule type" value="Genomic_DNA"/>
</dbReference>
<dbReference type="InterPro" id="IPR014043">
    <property type="entry name" value="Acyl_transferase_dom"/>
</dbReference>
<evidence type="ECO:0000259" key="8">
    <source>
        <dbReference type="SMART" id="SM00827"/>
    </source>
</evidence>
<dbReference type="GO" id="GO:0006633">
    <property type="term" value="P:fatty acid biosynthetic process"/>
    <property type="evidence" value="ECO:0007669"/>
    <property type="project" value="TreeGrafter"/>
</dbReference>
<dbReference type="Gene3D" id="3.30.70.250">
    <property type="entry name" value="Malonyl-CoA ACP transacylase, ACP-binding"/>
    <property type="match status" value="1"/>
</dbReference>
<dbReference type="GO" id="GO:0005829">
    <property type="term" value="C:cytosol"/>
    <property type="evidence" value="ECO:0007669"/>
    <property type="project" value="TreeGrafter"/>
</dbReference>
<evidence type="ECO:0000256" key="3">
    <source>
        <dbReference type="ARBA" id="ARBA00022679"/>
    </source>
</evidence>
<feature type="domain" description="Malonyl-CoA:ACP transacylase (MAT)" evidence="8">
    <location>
        <begin position="5"/>
        <end position="278"/>
    </location>
</feature>
<protein>
    <recommendedName>
        <fullName evidence="2 6">Malonyl CoA-acyl carrier protein transacylase</fullName>
        <ecNumber evidence="1 6">2.3.1.39</ecNumber>
    </recommendedName>
</protein>
<evidence type="ECO:0000313" key="10">
    <source>
        <dbReference type="Proteomes" id="UP000277437"/>
    </source>
</evidence>
<keyword evidence="3 6" id="KW-0808">Transferase</keyword>
<dbReference type="PANTHER" id="PTHR42681:SF1">
    <property type="entry name" value="MALONYL-COA-ACYL CARRIER PROTEIN TRANSACYLASE, MITOCHONDRIAL"/>
    <property type="match status" value="1"/>
</dbReference>
<evidence type="ECO:0000256" key="6">
    <source>
        <dbReference type="PIRNR" id="PIRNR000446"/>
    </source>
</evidence>
<evidence type="ECO:0000313" key="9">
    <source>
        <dbReference type="EMBL" id="VEF77473.1"/>
    </source>
</evidence>
<feature type="active site" evidence="7">
    <location>
        <position position="191"/>
    </location>
</feature>
<dbReference type="InterPro" id="IPR016035">
    <property type="entry name" value="Acyl_Trfase/lysoPLipase"/>
</dbReference>
<gene>
    <name evidence="9" type="primary">rzxG_1</name>
    <name evidence="9" type="ORF">NCTC7357_05879</name>
</gene>
<feature type="active site" evidence="7">
    <location>
        <position position="87"/>
    </location>
</feature>
<sequence length="278" mass="29954">MKAYIFPGQGSQSQGMGGELFDEFDFYTRMADDILGYSIKELCLNDPERQLNNTLYTQPALFTVNTLCYLKAIQDDPAPAACLAGHSLGEYNALLAAGAFGFDDGLRIVHKRAQLMSSASGGGMAAVINCDIDRLRACLNQGGLDGIDVANYNSDSQIVIAGLQPDLAAAYGLFDEQGIVYVPLKVSAAFHSRQMAPLKEAFADFLRGIGFSPLQVPVLSNVDGGFYSDDNLVERLSAQLCSSVMWRDSVLNMRATGVTRFKEVGPGDVLTKLVGKIL</sequence>
<dbReference type="Gene3D" id="3.40.366.10">
    <property type="entry name" value="Malonyl-Coenzyme A Acyl Carrier Protein, domain 2"/>
    <property type="match status" value="1"/>
</dbReference>
<evidence type="ECO:0000256" key="7">
    <source>
        <dbReference type="PIRSR" id="PIRSR000446-1"/>
    </source>
</evidence>
<dbReference type="InterPro" id="IPR004410">
    <property type="entry name" value="Malonyl_CoA-ACP_transAc_FabD"/>
</dbReference>